<proteinExistence type="predicted"/>
<dbReference type="AlphaFoldDB" id="A0A8E7B1X7"/>
<reference evidence="1 2" key="1">
    <citation type="submission" date="2021-05" db="EMBL/GenBank/DDBJ databases">
        <title>A novel Methanospirillum isolate from a pyrite-forming mixed culture.</title>
        <authorList>
            <person name="Bunk B."/>
            <person name="Sproer C."/>
            <person name="Spring S."/>
            <person name="Pester M."/>
        </authorList>
    </citation>
    <scope>NUCLEOTIDE SEQUENCE [LARGE SCALE GENOMIC DNA]</scope>
    <source>
        <strain evidence="1 2">J.3.6.1-F.2.7.3</strain>
    </source>
</reference>
<evidence type="ECO:0000313" key="2">
    <source>
        <dbReference type="Proteomes" id="UP000680656"/>
    </source>
</evidence>
<dbReference type="KEGG" id="mrtj:KHC33_00810"/>
<name>A0A8E7B1X7_9EURY</name>
<keyword evidence="2" id="KW-1185">Reference proteome</keyword>
<dbReference type="EMBL" id="CP075546">
    <property type="protein sequence ID" value="QVV90499.1"/>
    <property type="molecule type" value="Genomic_DNA"/>
</dbReference>
<organism evidence="1 2">
    <name type="scientific">Methanospirillum purgamenti</name>
    <dbReference type="NCBI Taxonomy" id="2834276"/>
    <lineage>
        <taxon>Archaea</taxon>
        <taxon>Methanobacteriati</taxon>
        <taxon>Methanobacteriota</taxon>
        <taxon>Stenosarchaea group</taxon>
        <taxon>Methanomicrobia</taxon>
        <taxon>Methanomicrobiales</taxon>
        <taxon>Methanospirillaceae</taxon>
        <taxon>Methanospirillum</taxon>
    </lineage>
</organism>
<dbReference type="InterPro" id="IPR012029">
    <property type="entry name" value="UCP006557"/>
</dbReference>
<dbReference type="GeneID" id="65095680"/>
<dbReference type="Proteomes" id="UP000680656">
    <property type="component" value="Chromosome"/>
</dbReference>
<evidence type="ECO:0000313" key="1">
    <source>
        <dbReference type="EMBL" id="QVV90499.1"/>
    </source>
</evidence>
<protein>
    <submittedName>
        <fullName evidence="1">DUF2111 domain-containing protein</fullName>
    </submittedName>
</protein>
<dbReference type="RefSeq" id="WP_214421267.1">
    <property type="nucleotide sequence ID" value="NZ_CP075546.1"/>
</dbReference>
<accession>A0A8E7B1X7</accession>
<gene>
    <name evidence="1" type="ORF">KHC33_00810</name>
</gene>
<dbReference type="Pfam" id="PF09884">
    <property type="entry name" value="DUF2111"/>
    <property type="match status" value="1"/>
</dbReference>
<sequence length="140" mass="15145">MNRYILSDQAEATDWIPICMAIHEMVGKLPVTARSVGKPGIRIEEGVVVDADYSGPILEEVLTSGKLQKVTPTTGQYKGVPVIVAPLKDEEGNTFAAVGLVDITGIFDLATLMEHQSTIIKQVCGKDPCPLPTEQIRAKR</sequence>